<keyword evidence="2" id="KW-1133">Transmembrane helix</keyword>
<organism evidence="4 5">
    <name type="scientific">Rhynchosporium agropyri</name>
    <dbReference type="NCBI Taxonomy" id="914238"/>
    <lineage>
        <taxon>Eukaryota</taxon>
        <taxon>Fungi</taxon>
        <taxon>Dikarya</taxon>
        <taxon>Ascomycota</taxon>
        <taxon>Pezizomycotina</taxon>
        <taxon>Leotiomycetes</taxon>
        <taxon>Helotiales</taxon>
        <taxon>Ploettnerulaceae</taxon>
        <taxon>Rhynchosporium</taxon>
    </lineage>
</organism>
<dbReference type="PANTHER" id="PTHR37013:SF4">
    <property type="entry name" value="INTEGRAL MEMBRANE PROTEIN"/>
    <property type="match status" value="1"/>
</dbReference>
<reference evidence="5" key="1">
    <citation type="submission" date="2016-03" db="EMBL/GenBank/DDBJ databases">
        <authorList>
            <person name="Guldener U."/>
        </authorList>
    </citation>
    <scope>NUCLEOTIDE SEQUENCE [LARGE SCALE GENOMIC DNA]</scope>
    <source>
        <strain evidence="5">04CH-RAC-A.6.1</strain>
    </source>
</reference>
<dbReference type="EMBL" id="FJUX01000088">
    <property type="protein sequence ID" value="CZT06706.1"/>
    <property type="molecule type" value="Genomic_DNA"/>
</dbReference>
<protein>
    <recommendedName>
        <fullName evidence="3">DUF7703 domain-containing protein</fullName>
    </recommendedName>
</protein>
<dbReference type="AlphaFoldDB" id="A0A1E1L872"/>
<name>A0A1E1L872_9HELO</name>
<dbReference type="Proteomes" id="UP000178912">
    <property type="component" value="Unassembled WGS sequence"/>
</dbReference>
<evidence type="ECO:0000256" key="2">
    <source>
        <dbReference type="SAM" id="Phobius"/>
    </source>
</evidence>
<evidence type="ECO:0000259" key="3">
    <source>
        <dbReference type="Pfam" id="PF24802"/>
    </source>
</evidence>
<feature type="compositionally biased region" description="Polar residues" evidence="1">
    <location>
        <begin position="284"/>
        <end position="295"/>
    </location>
</feature>
<gene>
    <name evidence="4" type="ORF">RAG0_12371</name>
</gene>
<feature type="transmembrane region" description="Helical" evidence="2">
    <location>
        <begin position="90"/>
        <end position="115"/>
    </location>
</feature>
<keyword evidence="2" id="KW-0472">Membrane</keyword>
<evidence type="ECO:0000313" key="5">
    <source>
        <dbReference type="Proteomes" id="UP000178912"/>
    </source>
</evidence>
<keyword evidence="2" id="KW-0812">Transmembrane</keyword>
<feature type="domain" description="DUF7703" evidence="3">
    <location>
        <begin position="34"/>
        <end position="262"/>
    </location>
</feature>
<feature type="transmembrane region" description="Helical" evidence="2">
    <location>
        <begin position="28"/>
        <end position="55"/>
    </location>
</feature>
<feature type="transmembrane region" description="Helical" evidence="2">
    <location>
        <begin position="209"/>
        <end position="227"/>
    </location>
</feature>
<keyword evidence="5" id="KW-1185">Reference proteome</keyword>
<dbReference type="PANTHER" id="PTHR37013">
    <property type="entry name" value="INTEGRAL MEMBRANE PROTEIN (AFU_ORTHOLOGUE AFUA_1G05950)-RELATED"/>
    <property type="match status" value="1"/>
</dbReference>
<sequence>MAEECVHFVKFSDYDWTFDRVGWLPWNPAAFCLIAAVCAIAYWMSIEVLVLVYVTFKRHAGIYFWSIIFTTIGIILQNTGYILLSFENTWPVILVVVICKIGWIMNVTGFSIVLWSRLHLVVRSQRILKWLLVIILIDGLVCHTPIAVFEFGLMTRNHNTYYRPMQIMERIQQTVFTIQETIMSCLYIYHTRKFLKIGYPMQTRKVVGLLLLVQLLVIALDVILTLFDYTDKFTLKCTVHPLVYAIKLKLEFIVLNQLQSLVKRGLNPGLGAAHSLEDAKSSENRPSLSPTQSPFPSARVPVPRELARQAPRFEAGFASKAGPVVSELDKSSPGESMTDSLSNEGAMLGRGKHDSNQMLTENDEYDLRVLVGRADDVVEKPDDMERQYLGSWGGARK</sequence>
<accession>A0A1E1L872</accession>
<feature type="transmembrane region" description="Helical" evidence="2">
    <location>
        <begin position="62"/>
        <end position="84"/>
    </location>
</feature>
<evidence type="ECO:0000256" key="1">
    <source>
        <dbReference type="SAM" id="MobiDB-lite"/>
    </source>
</evidence>
<feature type="transmembrane region" description="Helical" evidence="2">
    <location>
        <begin position="127"/>
        <end position="151"/>
    </location>
</feature>
<dbReference type="Pfam" id="PF24802">
    <property type="entry name" value="DUF7703"/>
    <property type="match status" value="1"/>
</dbReference>
<dbReference type="OrthoDB" id="405906at2759"/>
<feature type="region of interest" description="Disordered" evidence="1">
    <location>
        <begin position="276"/>
        <end position="301"/>
    </location>
</feature>
<evidence type="ECO:0000313" key="4">
    <source>
        <dbReference type="EMBL" id="CZT06706.1"/>
    </source>
</evidence>
<dbReference type="InterPro" id="IPR056120">
    <property type="entry name" value="DUF7703"/>
</dbReference>
<proteinExistence type="predicted"/>